<keyword evidence="4 14" id="KW-0378">Hydrolase</keyword>
<dbReference type="PROSITE" id="PS51217">
    <property type="entry name" value="UVRD_HELICASE_CTER"/>
    <property type="match status" value="1"/>
</dbReference>
<dbReference type="GO" id="GO:0000725">
    <property type="term" value="P:recombinational repair"/>
    <property type="evidence" value="ECO:0007669"/>
    <property type="project" value="TreeGrafter"/>
</dbReference>
<dbReference type="FunFam" id="1.10.10.160:FF:000002">
    <property type="entry name" value="DNA helicase"/>
    <property type="match status" value="1"/>
</dbReference>
<evidence type="ECO:0000256" key="3">
    <source>
        <dbReference type="ARBA" id="ARBA00022763"/>
    </source>
</evidence>
<evidence type="ECO:0000256" key="4">
    <source>
        <dbReference type="ARBA" id="ARBA00022801"/>
    </source>
</evidence>
<dbReference type="Proteomes" id="UP000194841">
    <property type="component" value="Unassembled WGS sequence"/>
</dbReference>
<dbReference type="FunFam" id="1.10.486.10:FF:000003">
    <property type="entry name" value="ATP-dependent DNA helicase"/>
    <property type="match status" value="1"/>
</dbReference>
<keyword evidence="2 14" id="KW-0547">Nucleotide-binding</keyword>
<feature type="binding site" evidence="14">
    <location>
        <begin position="29"/>
        <end position="36"/>
    </location>
    <ligand>
        <name>ATP</name>
        <dbReference type="ChEBI" id="CHEBI:30616"/>
    </ligand>
</feature>
<comment type="caution">
    <text evidence="17">The sequence shown here is derived from an EMBL/GenBank/DDBJ whole genome shotgun (WGS) entry which is preliminary data.</text>
</comment>
<evidence type="ECO:0000256" key="10">
    <source>
        <dbReference type="ARBA" id="ARBA00034617"/>
    </source>
</evidence>
<keyword evidence="7" id="KW-0238">DNA-binding</keyword>
<dbReference type="InterPro" id="IPR014017">
    <property type="entry name" value="DNA_helicase_UvrD-like_C"/>
</dbReference>
<dbReference type="Gene3D" id="1.10.10.160">
    <property type="match status" value="1"/>
</dbReference>
<dbReference type="NCBIfam" id="TIGR01075">
    <property type="entry name" value="uvrD"/>
    <property type="match status" value="1"/>
</dbReference>
<dbReference type="Pfam" id="PF00580">
    <property type="entry name" value="UvrD-helicase"/>
    <property type="match status" value="1"/>
</dbReference>
<sequence>MDVSELLDGLNDKQRDAVAAPLQNMLVLAGAGSGKTRVLVHRIAWLMQVEHASPYSIFAVTFTNKAAKEMRSRVEETISTSAGGMWIGTFHGLSHRILRAHHREANLPEAFQILDSDDQQRMIKRLLKAMNIDDKKWPPKQVSWYISAKKDEGLRPKDIKAYDMNEQMFLNIYTAYQDACDRAGLVDFAEILLRCYELLNTQPTLLRHYQQRFPHMLVDEFQDTNTIQYAWLKLLAGSGGNVMIVGDDDQSIYGWRGAKIENIRRFLSDFNAQTIRLEQNYRSTSTILKAANALIANNSERMGKSLWTDGNEGEPISIYAAYNELDEARFIVGKIRSWLNAGNALQDSAILYRNNAQSRILEEALLQEGLKYRIYGGMRFFERQEIKDALSYLRLIGNRQDDAAFERIINTPTRGIGDRTLSLVRDCARNESLPLWYAAKALIEQKHLTGRAASAITAFVNLIEQIEENIQELNLEEQAKYTINTSGLMAMYQAEKGEKGRARVENLEELINACGQFELPEEEEFASPLTGFLSYTALESGEGQAEEHEDAVQMMTLHSAKGLEFPLVFMAGVEEGMFPSQQSNEESGRLEEERRLCYVGMTRAMEKLYISHAETRRLYGQEKYHSPSRFLREIPEQCIEEIRIKTQVTRPQASNRFSSTMSHAAFEDTGFNLGQRVLHTKFGEGTVLNYEGTGAQSRIQVAFDDVGTKWLVTAYARLQSI</sequence>
<keyword evidence="5 14" id="KW-0347">Helicase</keyword>
<dbReference type="InterPro" id="IPR000212">
    <property type="entry name" value="DNA_helicase_UvrD/REP"/>
</dbReference>
<comment type="similarity">
    <text evidence="1">Belongs to the helicase family. UvrD subfamily.</text>
</comment>
<dbReference type="Pfam" id="PF21196">
    <property type="entry name" value="PcrA_UvrD_tudor"/>
    <property type="match status" value="1"/>
</dbReference>
<dbReference type="GO" id="GO:0043138">
    <property type="term" value="F:3'-5' DNA helicase activity"/>
    <property type="evidence" value="ECO:0007669"/>
    <property type="project" value="UniProtKB-EC"/>
</dbReference>
<evidence type="ECO:0000256" key="7">
    <source>
        <dbReference type="ARBA" id="ARBA00023125"/>
    </source>
</evidence>
<organism evidence="17 18">
    <name type="scientific">Pseudoalteromonas ulvae</name>
    <dbReference type="NCBI Taxonomy" id="107327"/>
    <lineage>
        <taxon>Bacteria</taxon>
        <taxon>Pseudomonadati</taxon>
        <taxon>Pseudomonadota</taxon>
        <taxon>Gammaproteobacteria</taxon>
        <taxon>Alteromonadales</taxon>
        <taxon>Pseudoalteromonadaceae</taxon>
        <taxon>Pseudoalteromonas</taxon>
    </lineage>
</organism>
<dbReference type="Gene3D" id="3.40.50.300">
    <property type="entry name" value="P-loop containing nucleotide triphosphate hydrolases"/>
    <property type="match status" value="2"/>
</dbReference>
<dbReference type="GO" id="GO:0006260">
    <property type="term" value="P:DNA replication"/>
    <property type="evidence" value="ECO:0007669"/>
    <property type="project" value="InterPro"/>
</dbReference>
<name>A0A244CKQ0_PSEDV</name>
<dbReference type="SUPFAM" id="SSF52540">
    <property type="entry name" value="P-loop containing nucleoside triphosphate hydrolases"/>
    <property type="match status" value="1"/>
</dbReference>
<evidence type="ECO:0000256" key="12">
    <source>
        <dbReference type="ARBA" id="ARBA00034923"/>
    </source>
</evidence>
<dbReference type="CDD" id="cd18807">
    <property type="entry name" value="SF1_C_UvrD"/>
    <property type="match status" value="1"/>
</dbReference>
<evidence type="ECO:0000256" key="6">
    <source>
        <dbReference type="ARBA" id="ARBA00022840"/>
    </source>
</evidence>
<feature type="domain" description="UvrD-like helicase ATP-binding" evidence="15">
    <location>
        <begin position="8"/>
        <end position="284"/>
    </location>
</feature>
<dbReference type="AlphaFoldDB" id="A0A244CKQ0"/>
<keyword evidence="6 14" id="KW-0067">ATP-binding</keyword>
<dbReference type="InterPro" id="IPR014016">
    <property type="entry name" value="UvrD-like_ATP-bd"/>
</dbReference>
<dbReference type="Pfam" id="PF13361">
    <property type="entry name" value="UvrD_C"/>
    <property type="match status" value="1"/>
</dbReference>
<reference evidence="17 18" key="1">
    <citation type="submission" date="2017-02" db="EMBL/GenBank/DDBJ databases">
        <title>Pseudoalteromonas ulvae TC14 Genome.</title>
        <authorList>
            <person name="Molmeret M."/>
        </authorList>
    </citation>
    <scope>NUCLEOTIDE SEQUENCE [LARGE SCALE GENOMIC DNA]</scope>
    <source>
        <strain evidence="17">TC14</strain>
    </source>
</reference>
<evidence type="ECO:0000259" key="16">
    <source>
        <dbReference type="PROSITE" id="PS51217"/>
    </source>
</evidence>
<evidence type="ECO:0000256" key="14">
    <source>
        <dbReference type="PROSITE-ProRule" id="PRU00560"/>
    </source>
</evidence>
<proteinExistence type="inferred from homology"/>
<evidence type="ECO:0000256" key="11">
    <source>
        <dbReference type="ARBA" id="ARBA00034808"/>
    </source>
</evidence>
<evidence type="ECO:0000313" key="18">
    <source>
        <dbReference type="Proteomes" id="UP000194841"/>
    </source>
</evidence>
<evidence type="ECO:0000256" key="5">
    <source>
        <dbReference type="ARBA" id="ARBA00022806"/>
    </source>
</evidence>
<dbReference type="FunFam" id="3.40.50.300:FF:001201">
    <property type="entry name" value="ATP-dependent DNA helicase UvrD2"/>
    <property type="match status" value="1"/>
</dbReference>
<keyword evidence="8" id="KW-0234">DNA repair</keyword>
<keyword evidence="9" id="KW-0413">Isomerase</keyword>
<gene>
    <name evidence="17" type="ORF">B1199_20740</name>
</gene>
<dbReference type="OrthoDB" id="9806690at2"/>
<dbReference type="Gene3D" id="1.10.486.10">
    <property type="entry name" value="PCRA, domain 4"/>
    <property type="match status" value="1"/>
</dbReference>
<evidence type="ECO:0000256" key="13">
    <source>
        <dbReference type="ARBA" id="ARBA00048988"/>
    </source>
</evidence>
<evidence type="ECO:0000259" key="15">
    <source>
        <dbReference type="PROSITE" id="PS51198"/>
    </source>
</evidence>
<dbReference type="GO" id="GO:0003677">
    <property type="term" value="F:DNA binding"/>
    <property type="evidence" value="ECO:0007669"/>
    <property type="project" value="UniProtKB-KW"/>
</dbReference>
<evidence type="ECO:0000256" key="1">
    <source>
        <dbReference type="ARBA" id="ARBA00009922"/>
    </source>
</evidence>
<comment type="catalytic activity">
    <reaction evidence="13">
        <text>ATP + H2O = ADP + phosphate + H(+)</text>
        <dbReference type="Rhea" id="RHEA:13065"/>
        <dbReference type="ChEBI" id="CHEBI:15377"/>
        <dbReference type="ChEBI" id="CHEBI:15378"/>
        <dbReference type="ChEBI" id="CHEBI:30616"/>
        <dbReference type="ChEBI" id="CHEBI:43474"/>
        <dbReference type="ChEBI" id="CHEBI:456216"/>
        <dbReference type="EC" id="5.6.2.4"/>
    </reaction>
</comment>
<evidence type="ECO:0000256" key="2">
    <source>
        <dbReference type="ARBA" id="ARBA00022741"/>
    </source>
</evidence>
<feature type="domain" description="UvrD-like helicase C-terminal" evidence="16">
    <location>
        <begin position="285"/>
        <end position="562"/>
    </location>
</feature>
<dbReference type="GO" id="GO:0005829">
    <property type="term" value="C:cytosol"/>
    <property type="evidence" value="ECO:0007669"/>
    <property type="project" value="TreeGrafter"/>
</dbReference>
<dbReference type="PANTHER" id="PTHR11070">
    <property type="entry name" value="UVRD / RECB / PCRA DNA HELICASE FAMILY MEMBER"/>
    <property type="match status" value="1"/>
</dbReference>
<dbReference type="InterPro" id="IPR013986">
    <property type="entry name" value="DExx_box_DNA_helicase_dom_sf"/>
</dbReference>
<evidence type="ECO:0000313" key="17">
    <source>
        <dbReference type="EMBL" id="OUL55909.1"/>
    </source>
</evidence>
<dbReference type="EC" id="5.6.2.4" evidence="11"/>
<dbReference type="InterPro" id="IPR027417">
    <property type="entry name" value="P-loop_NTPase"/>
</dbReference>
<dbReference type="PROSITE" id="PS51198">
    <property type="entry name" value="UVRD_HELICASE_ATP_BIND"/>
    <property type="match status" value="1"/>
</dbReference>
<dbReference type="NCBIfam" id="NF008743">
    <property type="entry name" value="PRK11773.1"/>
    <property type="match status" value="1"/>
</dbReference>
<keyword evidence="3" id="KW-0227">DNA damage</keyword>
<dbReference type="RefSeq" id="WP_086746051.1">
    <property type="nucleotide sequence ID" value="NZ_MWPV01000009.1"/>
</dbReference>
<evidence type="ECO:0000256" key="8">
    <source>
        <dbReference type="ARBA" id="ARBA00023204"/>
    </source>
</evidence>
<comment type="catalytic activity">
    <reaction evidence="10">
        <text>Couples ATP hydrolysis with the unwinding of duplex DNA by translocating in the 3'-5' direction.</text>
        <dbReference type="EC" id="5.6.2.4"/>
    </reaction>
</comment>
<dbReference type="EMBL" id="MWPV01000009">
    <property type="protein sequence ID" value="OUL55909.1"/>
    <property type="molecule type" value="Genomic_DNA"/>
</dbReference>
<dbReference type="GO" id="GO:0033202">
    <property type="term" value="C:DNA helicase complex"/>
    <property type="evidence" value="ECO:0007669"/>
    <property type="project" value="TreeGrafter"/>
</dbReference>
<accession>A0A244CKQ0</accession>
<dbReference type="GO" id="GO:0005524">
    <property type="term" value="F:ATP binding"/>
    <property type="evidence" value="ECO:0007669"/>
    <property type="project" value="UniProtKB-UniRule"/>
</dbReference>
<dbReference type="PANTHER" id="PTHR11070:SF2">
    <property type="entry name" value="ATP-DEPENDENT DNA HELICASE SRS2"/>
    <property type="match status" value="1"/>
</dbReference>
<keyword evidence="18" id="KW-1185">Reference proteome</keyword>
<dbReference type="InterPro" id="IPR005753">
    <property type="entry name" value="DNA_helicase_ATP-dep_UvrD"/>
</dbReference>
<evidence type="ECO:0000256" key="9">
    <source>
        <dbReference type="ARBA" id="ARBA00023235"/>
    </source>
</evidence>
<protein>
    <recommendedName>
        <fullName evidence="11">DNA 3'-5' helicase</fullName>
        <ecNumber evidence="11">5.6.2.4</ecNumber>
    </recommendedName>
    <alternativeName>
        <fullName evidence="12">DNA 3'-5' helicase II</fullName>
    </alternativeName>
</protein>
<dbReference type="GO" id="GO:0016887">
    <property type="term" value="F:ATP hydrolysis activity"/>
    <property type="evidence" value="ECO:0007669"/>
    <property type="project" value="RHEA"/>
</dbReference>
<dbReference type="CDD" id="cd17932">
    <property type="entry name" value="DEXQc_UvrD"/>
    <property type="match status" value="1"/>
</dbReference>